<keyword evidence="8" id="KW-1185">Reference proteome</keyword>
<name>A0A8S4G3C2_PLUXY</name>
<evidence type="ECO:0000256" key="4">
    <source>
        <dbReference type="PROSITE-ProRule" id="PRU00146"/>
    </source>
</evidence>
<protein>
    <submittedName>
        <fullName evidence="7">(diamondback moth) hypothetical protein</fullName>
    </submittedName>
</protein>
<feature type="domain" description="PHD-type" evidence="5">
    <location>
        <begin position="1"/>
        <end position="58"/>
    </location>
</feature>
<dbReference type="InterPro" id="IPR019787">
    <property type="entry name" value="Znf_PHD-finger"/>
</dbReference>
<dbReference type="Proteomes" id="UP000653454">
    <property type="component" value="Unassembled WGS sequence"/>
</dbReference>
<reference evidence="7" key="1">
    <citation type="submission" date="2020-11" db="EMBL/GenBank/DDBJ databases">
        <authorList>
            <person name="Whiteford S."/>
        </authorList>
    </citation>
    <scope>NUCLEOTIDE SEQUENCE</scope>
</reference>
<dbReference type="GO" id="GO:0008270">
    <property type="term" value="F:zinc ion binding"/>
    <property type="evidence" value="ECO:0007669"/>
    <property type="project" value="UniProtKB-KW"/>
</dbReference>
<dbReference type="Gene3D" id="3.30.40.10">
    <property type="entry name" value="Zinc/RING finger domain, C3HC4 (zinc finger)"/>
    <property type="match status" value="1"/>
</dbReference>
<dbReference type="EMBL" id="CAJHNJ030000076">
    <property type="protein sequence ID" value="CAG9134344.1"/>
    <property type="molecule type" value="Genomic_DNA"/>
</dbReference>
<proteinExistence type="predicted"/>
<dbReference type="InterPro" id="IPR013083">
    <property type="entry name" value="Znf_RING/FYVE/PHD"/>
</dbReference>
<dbReference type="AlphaFoldDB" id="A0A8S4G3C2"/>
<organism evidence="7 8">
    <name type="scientific">Plutella xylostella</name>
    <name type="common">Diamondback moth</name>
    <name type="synonym">Plutella maculipennis</name>
    <dbReference type="NCBI Taxonomy" id="51655"/>
    <lineage>
        <taxon>Eukaryota</taxon>
        <taxon>Metazoa</taxon>
        <taxon>Ecdysozoa</taxon>
        <taxon>Arthropoda</taxon>
        <taxon>Hexapoda</taxon>
        <taxon>Insecta</taxon>
        <taxon>Pterygota</taxon>
        <taxon>Neoptera</taxon>
        <taxon>Endopterygota</taxon>
        <taxon>Lepidoptera</taxon>
        <taxon>Glossata</taxon>
        <taxon>Ditrysia</taxon>
        <taxon>Yponomeutoidea</taxon>
        <taxon>Plutellidae</taxon>
        <taxon>Plutella</taxon>
    </lineage>
</organism>
<evidence type="ECO:0000256" key="1">
    <source>
        <dbReference type="ARBA" id="ARBA00022723"/>
    </source>
</evidence>
<evidence type="ECO:0000313" key="8">
    <source>
        <dbReference type="Proteomes" id="UP000653454"/>
    </source>
</evidence>
<evidence type="ECO:0000259" key="6">
    <source>
        <dbReference type="PROSITE" id="PS50081"/>
    </source>
</evidence>
<keyword evidence="1" id="KW-0479">Metal-binding</keyword>
<feature type="domain" description="Phorbol-ester/DAG-type" evidence="6">
    <location>
        <begin position="1"/>
        <end position="39"/>
    </location>
</feature>
<dbReference type="InterPro" id="IPR002219">
    <property type="entry name" value="PKC_DAG/PE"/>
</dbReference>
<dbReference type="PROSITE" id="PS50016">
    <property type="entry name" value="ZF_PHD_2"/>
    <property type="match status" value="1"/>
</dbReference>
<gene>
    <name evidence="7" type="ORF">PLXY2_LOCUS12579</name>
</gene>
<evidence type="ECO:0000259" key="5">
    <source>
        <dbReference type="PROSITE" id="PS50016"/>
    </source>
</evidence>
<accession>A0A8S4G3C2</accession>
<keyword evidence="2 4" id="KW-0863">Zinc-finger</keyword>
<evidence type="ECO:0000313" key="7">
    <source>
        <dbReference type="EMBL" id="CAG9134344.1"/>
    </source>
</evidence>
<evidence type="ECO:0000256" key="2">
    <source>
        <dbReference type="ARBA" id="ARBA00022771"/>
    </source>
</evidence>
<dbReference type="Pfam" id="PF00628">
    <property type="entry name" value="PHD"/>
    <property type="match status" value="1"/>
</dbReference>
<comment type="caution">
    <text evidence="7">The sequence shown here is derived from an EMBL/GenBank/DDBJ whole genome shotgun (WGS) entry which is preliminary data.</text>
</comment>
<dbReference type="InterPro" id="IPR001965">
    <property type="entry name" value="Znf_PHD"/>
</dbReference>
<dbReference type="InterPro" id="IPR011011">
    <property type="entry name" value="Znf_FYVE_PHD"/>
</dbReference>
<evidence type="ECO:0000256" key="3">
    <source>
        <dbReference type="ARBA" id="ARBA00022833"/>
    </source>
</evidence>
<keyword evidence="3" id="KW-0862">Zinc</keyword>
<dbReference type="SUPFAM" id="SSF57903">
    <property type="entry name" value="FYVE/PHD zinc finger"/>
    <property type="match status" value="1"/>
</dbReference>
<sequence length="152" mass="17526">MAKCSTCSTLVNKNNPGLQCSKCKKWIHGKCASLSAEQLNVLFLTKSVEWQCKTCVGKTKPTRLSCILPDNEEEETYEAEETGTDRDTKMMLQEIKNEVQTTIRRELKREIQTVIREELQRSLQFFSDKIDDYEKTQKETTEKNCFNGQTTA</sequence>
<dbReference type="SMART" id="SM00249">
    <property type="entry name" value="PHD"/>
    <property type="match status" value="1"/>
</dbReference>
<dbReference type="PROSITE" id="PS50081">
    <property type="entry name" value="ZF_DAG_PE_2"/>
    <property type="match status" value="1"/>
</dbReference>